<keyword evidence="7" id="KW-1185">Reference proteome</keyword>
<keyword evidence="3" id="KW-0238">DNA-binding</keyword>
<proteinExistence type="inferred from homology"/>
<keyword evidence="4" id="KW-0804">Transcription</keyword>
<accession>A0ABR8NUA0</accession>
<dbReference type="Gene3D" id="3.40.190.10">
    <property type="entry name" value="Periplasmic binding protein-like II"/>
    <property type="match status" value="2"/>
</dbReference>
<dbReference type="PANTHER" id="PTHR30118">
    <property type="entry name" value="HTH-TYPE TRANSCRIPTIONAL REGULATOR LEUO-RELATED"/>
    <property type="match status" value="1"/>
</dbReference>
<dbReference type="Proteomes" id="UP000604161">
    <property type="component" value="Unassembled WGS sequence"/>
</dbReference>
<feature type="domain" description="HTH lysR-type" evidence="5">
    <location>
        <begin position="1"/>
        <end position="58"/>
    </location>
</feature>
<dbReference type="RefSeq" id="WP_191593019.1">
    <property type="nucleotide sequence ID" value="NZ_JACYFC010000001.1"/>
</dbReference>
<dbReference type="InterPro" id="IPR036388">
    <property type="entry name" value="WH-like_DNA-bd_sf"/>
</dbReference>
<evidence type="ECO:0000313" key="6">
    <source>
        <dbReference type="EMBL" id="MBD5769626.1"/>
    </source>
</evidence>
<evidence type="ECO:0000256" key="4">
    <source>
        <dbReference type="ARBA" id="ARBA00023163"/>
    </source>
</evidence>
<evidence type="ECO:0000259" key="5">
    <source>
        <dbReference type="PROSITE" id="PS50931"/>
    </source>
</evidence>
<organism evidence="6 7">
    <name type="scientific">Marinomonas colpomeniae</name>
    <dbReference type="NCBI Taxonomy" id="2774408"/>
    <lineage>
        <taxon>Bacteria</taxon>
        <taxon>Pseudomonadati</taxon>
        <taxon>Pseudomonadota</taxon>
        <taxon>Gammaproteobacteria</taxon>
        <taxon>Oceanospirillales</taxon>
        <taxon>Oceanospirillaceae</taxon>
        <taxon>Marinomonas</taxon>
    </lineage>
</organism>
<dbReference type="Gene3D" id="1.10.10.10">
    <property type="entry name" value="Winged helix-like DNA-binding domain superfamily/Winged helix DNA-binding domain"/>
    <property type="match status" value="1"/>
</dbReference>
<dbReference type="CDD" id="cd08417">
    <property type="entry name" value="PBP2_Nitroaromatics_like"/>
    <property type="match status" value="1"/>
</dbReference>
<evidence type="ECO:0000313" key="7">
    <source>
        <dbReference type="Proteomes" id="UP000604161"/>
    </source>
</evidence>
<dbReference type="InterPro" id="IPR005119">
    <property type="entry name" value="LysR_subst-bd"/>
</dbReference>
<gene>
    <name evidence="6" type="ORF">IF202_01050</name>
</gene>
<name>A0ABR8NUA0_9GAMM</name>
<dbReference type="InterPro" id="IPR000847">
    <property type="entry name" value="LysR_HTH_N"/>
</dbReference>
<reference evidence="6 7" key="1">
    <citation type="submission" date="2020-09" db="EMBL/GenBank/DDBJ databases">
        <title>Marinomonas sp. nov., isolated from the cysticercosis algae of Qingdao, China.</title>
        <authorList>
            <person name="Sun X."/>
        </authorList>
    </citation>
    <scope>NUCLEOTIDE SEQUENCE [LARGE SCALE GENOMIC DNA]</scope>
    <source>
        <strain evidence="6 7">SM2066</strain>
    </source>
</reference>
<dbReference type="SUPFAM" id="SSF53850">
    <property type="entry name" value="Periplasmic binding protein-like II"/>
    <property type="match status" value="1"/>
</dbReference>
<evidence type="ECO:0000256" key="2">
    <source>
        <dbReference type="ARBA" id="ARBA00023015"/>
    </source>
</evidence>
<comment type="similarity">
    <text evidence="1">Belongs to the LysR transcriptional regulatory family.</text>
</comment>
<dbReference type="Pfam" id="PF00126">
    <property type="entry name" value="HTH_1"/>
    <property type="match status" value="1"/>
</dbReference>
<protein>
    <submittedName>
        <fullName evidence="6">LysR family transcriptional regulator</fullName>
    </submittedName>
</protein>
<evidence type="ECO:0000256" key="1">
    <source>
        <dbReference type="ARBA" id="ARBA00009437"/>
    </source>
</evidence>
<dbReference type="PANTHER" id="PTHR30118:SF15">
    <property type="entry name" value="TRANSCRIPTIONAL REGULATORY PROTEIN"/>
    <property type="match status" value="1"/>
</dbReference>
<dbReference type="InterPro" id="IPR050389">
    <property type="entry name" value="LysR-type_TF"/>
</dbReference>
<dbReference type="SUPFAM" id="SSF46785">
    <property type="entry name" value="Winged helix' DNA-binding domain"/>
    <property type="match status" value="1"/>
</dbReference>
<sequence>MDYNLLKALTALVSTSNVTRAAEKLHLSQPAASNALARLRTAMEDPILIRSGNAMIPTERAIHAAKEAELLIDKIEQLFSPPTAFIPETSNHRFVIALTDYGMQTVVPTLLQSLAKAAPNIELDIRLLGDKDSLASLSEALLNNEVDFLISRMIETPKAFNSIDLFQDQFVTIASSHHSRINKELSERLFLKEKHILVSFSGDRHGLVDAALKSQSKNRVIAHTVSNFYNAALMVEKTDLLCTVSEKVVGDLSEKFNIQTLPCPIVMPKFSVGMYWSRVQDKKPEHVWFIQFLKSIQTLL</sequence>
<dbReference type="EMBL" id="JACYFC010000001">
    <property type="protein sequence ID" value="MBD5769626.1"/>
    <property type="molecule type" value="Genomic_DNA"/>
</dbReference>
<evidence type="ECO:0000256" key="3">
    <source>
        <dbReference type="ARBA" id="ARBA00023125"/>
    </source>
</evidence>
<dbReference type="InterPro" id="IPR037402">
    <property type="entry name" value="YidZ_PBP2"/>
</dbReference>
<dbReference type="PROSITE" id="PS50931">
    <property type="entry name" value="HTH_LYSR"/>
    <property type="match status" value="1"/>
</dbReference>
<dbReference type="Pfam" id="PF03466">
    <property type="entry name" value="LysR_substrate"/>
    <property type="match status" value="1"/>
</dbReference>
<keyword evidence="2" id="KW-0805">Transcription regulation</keyword>
<dbReference type="PRINTS" id="PR00039">
    <property type="entry name" value="HTHLYSR"/>
</dbReference>
<dbReference type="InterPro" id="IPR036390">
    <property type="entry name" value="WH_DNA-bd_sf"/>
</dbReference>
<comment type="caution">
    <text evidence="6">The sequence shown here is derived from an EMBL/GenBank/DDBJ whole genome shotgun (WGS) entry which is preliminary data.</text>
</comment>